<dbReference type="InterPro" id="IPR006597">
    <property type="entry name" value="Sel1-like"/>
</dbReference>
<dbReference type="SMART" id="SM00671">
    <property type="entry name" value="SEL1"/>
    <property type="match status" value="6"/>
</dbReference>
<evidence type="ECO:0000313" key="3">
    <source>
        <dbReference type="Proteomes" id="UP000193944"/>
    </source>
</evidence>
<sequence length="260" mass="29376">MLISLAGSNCPEAFLYLGKLYYLPNNKYGKAFIAFKNSIKNRYPLAYYEFGYMLENGLGCRKSTEKAVGCYVKAASCGSIDAMYRLGTAYLYKELGLDNITKGIKYLDKATVLGHGEAAYKLSNIYERGIKGHLNSNQQNAFHYLKESANLLYTPALDKLGWCYENGKMGNIKDYSQAFHYYLQASNNGYSQSMYSLAGLIMNNADIDDRLAYEWMLKATRVADPLNKAFYGMGVFYEYGVGVARNLKVALDWYKKAKEN</sequence>
<dbReference type="SUPFAM" id="SSF81901">
    <property type="entry name" value="HCP-like"/>
    <property type="match status" value="2"/>
</dbReference>
<gene>
    <name evidence="2" type="ORF">BCR32DRAFT_204104</name>
</gene>
<dbReference type="InterPro" id="IPR051726">
    <property type="entry name" value="Chitin_Synth_Reg"/>
</dbReference>
<dbReference type="PANTHER" id="PTHR46430">
    <property type="entry name" value="PROTEIN SKT5-RELATED"/>
    <property type="match status" value="1"/>
</dbReference>
<evidence type="ECO:0000313" key="2">
    <source>
        <dbReference type="EMBL" id="ORX81027.1"/>
    </source>
</evidence>
<organism evidence="2 3">
    <name type="scientific">Anaeromyces robustus</name>
    <dbReference type="NCBI Taxonomy" id="1754192"/>
    <lineage>
        <taxon>Eukaryota</taxon>
        <taxon>Fungi</taxon>
        <taxon>Fungi incertae sedis</taxon>
        <taxon>Chytridiomycota</taxon>
        <taxon>Chytridiomycota incertae sedis</taxon>
        <taxon>Neocallimastigomycetes</taxon>
        <taxon>Neocallimastigales</taxon>
        <taxon>Neocallimastigaceae</taxon>
        <taxon>Anaeromyces</taxon>
    </lineage>
</organism>
<dbReference type="STRING" id="1754192.A0A1Y1X5E1"/>
<name>A0A1Y1X5E1_9FUNG</name>
<dbReference type="Gene3D" id="1.25.40.10">
    <property type="entry name" value="Tetratricopeptide repeat domain"/>
    <property type="match status" value="2"/>
</dbReference>
<keyword evidence="1" id="KW-0677">Repeat</keyword>
<feature type="non-terminal residue" evidence="2">
    <location>
        <position position="260"/>
    </location>
</feature>
<keyword evidence="3" id="KW-1185">Reference proteome</keyword>
<evidence type="ECO:0000256" key="1">
    <source>
        <dbReference type="ARBA" id="ARBA00022737"/>
    </source>
</evidence>
<dbReference type="InterPro" id="IPR011990">
    <property type="entry name" value="TPR-like_helical_dom_sf"/>
</dbReference>
<accession>A0A1Y1X5E1</accession>
<dbReference type="Pfam" id="PF08238">
    <property type="entry name" value="Sel1"/>
    <property type="match status" value="6"/>
</dbReference>
<proteinExistence type="predicted"/>
<dbReference type="Proteomes" id="UP000193944">
    <property type="component" value="Unassembled WGS sequence"/>
</dbReference>
<dbReference type="OrthoDB" id="2384430at2759"/>
<dbReference type="AlphaFoldDB" id="A0A1Y1X5E1"/>
<reference evidence="2 3" key="1">
    <citation type="submission" date="2016-08" db="EMBL/GenBank/DDBJ databases">
        <title>A Parts List for Fungal Cellulosomes Revealed by Comparative Genomics.</title>
        <authorList>
            <consortium name="DOE Joint Genome Institute"/>
            <person name="Haitjema C.H."/>
            <person name="Gilmore S.P."/>
            <person name="Henske J.K."/>
            <person name="Solomon K.V."/>
            <person name="De Groot R."/>
            <person name="Kuo A."/>
            <person name="Mondo S.J."/>
            <person name="Salamov A.A."/>
            <person name="Labutti K."/>
            <person name="Zhao Z."/>
            <person name="Chiniquy J."/>
            <person name="Barry K."/>
            <person name="Brewer H.M."/>
            <person name="Purvine S.O."/>
            <person name="Wright A.T."/>
            <person name="Boxma B."/>
            <person name="Van Alen T."/>
            <person name="Hackstein J.H."/>
            <person name="Baker S.E."/>
            <person name="Grigoriev I.V."/>
            <person name="O'Malley M.A."/>
        </authorList>
    </citation>
    <scope>NUCLEOTIDE SEQUENCE [LARGE SCALE GENOMIC DNA]</scope>
    <source>
        <strain evidence="2 3">S4</strain>
    </source>
</reference>
<reference evidence="2 3" key="2">
    <citation type="submission" date="2016-08" db="EMBL/GenBank/DDBJ databases">
        <title>Pervasive Adenine N6-methylation of Active Genes in Fungi.</title>
        <authorList>
            <consortium name="DOE Joint Genome Institute"/>
            <person name="Mondo S.J."/>
            <person name="Dannebaum R.O."/>
            <person name="Kuo R.C."/>
            <person name="Labutti K."/>
            <person name="Haridas S."/>
            <person name="Kuo A."/>
            <person name="Salamov A."/>
            <person name="Ahrendt S.R."/>
            <person name="Lipzen A."/>
            <person name="Sullivan W."/>
            <person name="Andreopoulos W.B."/>
            <person name="Clum A."/>
            <person name="Lindquist E."/>
            <person name="Daum C."/>
            <person name="Ramamoorthy G.K."/>
            <person name="Gryganskyi A."/>
            <person name="Culley D."/>
            <person name="Magnuson J.K."/>
            <person name="James T.Y."/>
            <person name="O'Malley M.A."/>
            <person name="Stajich J.E."/>
            <person name="Spatafora J.W."/>
            <person name="Visel A."/>
            <person name="Grigoriev I.V."/>
        </authorList>
    </citation>
    <scope>NUCLEOTIDE SEQUENCE [LARGE SCALE GENOMIC DNA]</scope>
    <source>
        <strain evidence="2 3">S4</strain>
    </source>
</reference>
<protein>
    <submittedName>
        <fullName evidence="2">HCP-like protein</fullName>
    </submittedName>
</protein>
<comment type="caution">
    <text evidence="2">The sequence shown here is derived from an EMBL/GenBank/DDBJ whole genome shotgun (WGS) entry which is preliminary data.</text>
</comment>
<dbReference type="EMBL" id="MCFG01000128">
    <property type="protein sequence ID" value="ORX81027.1"/>
    <property type="molecule type" value="Genomic_DNA"/>
</dbReference>